<keyword evidence="3" id="KW-1185">Reference proteome</keyword>
<accession>A0A4D4KQP7</accession>
<dbReference type="EMBL" id="BJHV01000001">
    <property type="protein sequence ID" value="GDY48880.1"/>
    <property type="molecule type" value="Genomic_DNA"/>
</dbReference>
<organism evidence="2 3">
    <name type="scientific">Streptomyces antimycoticus</name>
    <dbReference type="NCBI Taxonomy" id="68175"/>
    <lineage>
        <taxon>Bacteria</taxon>
        <taxon>Bacillati</taxon>
        <taxon>Actinomycetota</taxon>
        <taxon>Actinomycetes</taxon>
        <taxon>Kitasatosporales</taxon>
        <taxon>Streptomycetaceae</taxon>
        <taxon>Streptomyces</taxon>
        <taxon>Streptomyces violaceusniger group</taxon>
    </lineage>
</organism>
<sequence length="59" mass="6296">MEQSGVPGEVAPLIAALRKVVAQPPLLFDRARPAEGVRATPPHACDFRMPKSEGQTDAD</sequence>
<proteinExistence type="predicted"/>
<comment type="caution">
    <text evidence="2">The sequence shown here is derived from an EMBL/GenBank/DDBJ whole genome shotgun (WGS) entry which is preliminary data.</text>
</comment>
<feature type="region of interest" description="Disordered" evidence="1">
    <location>
        <begin position="32"/>
        <end position="59"/>
    </location>
</feature>
<dbReference type="Proteomes" id="UP000299290">
    <property type="component" value="Unassembled WGS sequence"/>
</dbReference>
<evidence type="ECO:0000313" key="2">
    <source>
        <dbReference type="EMBL" id="GDY48880.1"/>
    </source>
</evidence>
<evidence type="ECO:0000313" key="3">
    <source>
        <dbReference type="Proteomes" id="UP000299290"/>
    </source>
</evidence>
<name>A0A4D4KQP7_9ACTN</name>
<evidence type="ECO:0000256" key="1">
    <source>
        <dbReference type="SAM" id="MobiDB-lite"/>
    </source>
</evidence>
<reference evidence="2 3" key="1">
    <citation type="journal article" date="2020" name="Int. J. Syst. Evol. Microbiol.">
        <title>Reclassification of Streptomyces castelarensis and Streptomyces sporoclivatus as later heterotypic synonyms of Streptomyces antimycoticus.</title>
        <authorList>
            <person name="Komaki H."/>
            <person name="Tamura T."/>
        </authorList>
    </citation>
    <scope>NUCLEOTIDE SEQUENCE [LARGE SCALE GENOMIC DNA]</scope>
    <source>
        <strain evidence="2 3">NBRC 12839</strain>
    </source>
</reference>
<protein>
    <submittedName>
        <fullName evidence="2">Uncharacterized protein</fullName>
    </submittedName>
</protein>
<gene>
    <name evidence="2" type="ORF">SANT12839_097620</name>
</gene>
<dbReference type="AlphaFoldDB" id="A0A4D4KQP7"/>